<evidence type="ECO:0000256" key="5">
    <source>
        <dbReference type="SAM" id="MobiDB-lite"/>
    </source>
</evidence>
<dbReference type="PROSITE" id="PS50112">
    <property type="entry name" value="PAS"/>
    <property type="match status" value="1"/>
</dbReference>
<feature type="compositionally biased region" description="Polar residues" evidence="5">
    <location>
        <begin position="512"/>
        <end position="526"/>
    </location>
</feature>
<protein>
    <recommendedName>
        <fullName evidence="9">LOV domain-containing protein</fullName>
    </recommendedName>
</protein>
<dbReference type="Gene3D" id="3.30.450.20">
    <property type="entry name" value="PAS domain"/>
    <property type="match status" value="1"/>
</dbReference>
<dbReference type="InterPro" id="IPR046347">
    <property type="entry name" value="bZIP_sf"/>
</dbReference>
<reference evidence="8" key="1">
    <citation type="submission" date="2021-01" db="EMBL/GenBank/DDBJ databases">
        <authorList>
            <person name="Corre E."/>
            <person name="Pelletier E."/>
            <person name="Niang G."/>
            <person name="Scheremetjew M."/>
            <person name="Finn R."/>
            <person name="Kale V."/>
            <person name="Holt S."/>
            <person name="Cochrane G."/>
            <person name="Meng A."/>
            <person name="Brown T."/>
            <person name="Cohen L."/>
        </authorList>
    </citation>
    <scope>NUCLEOTIDE SEQUENCE</scope>
    <source>
        <strain evidence="8">CCMP125</strain>
    </source>
</reference>
<dbReference type="NCBIfam" id="TIGR00229">
    <property type="entry name" value="sensory_box"/>
    <property type="match status" value="1"/>
</dbReference>
<dbReference type="Pfam" id="PF07716">
    <property type="entry name" value="bZIP_2"/>
    <property type="match status" value="1"/>
</dbReference>
<dbReference type="GO" id="GO:0003700">
    <property type="term" value="F:DNA-binding transcription factor activity"/>
    <property type="evidence" value="ECO:0007669"/>
    <property type="project" value="InterPro"/>
</dbReference>
<keyword evidence="4" id="KW-0175">Coiled coil</keyword>
<dbReference type="CDD" id="cd00130">
    <property type="entry name" value="PAS"/>
    <property type="match status" value="1"/>
</dbReference>
<keyword evidence="2" id="KW-0288">FMN</keyword>
<name>A0A7S2YGF4_9STRA</name>
<dbReference type="GO" id="GO:0005634">
    <property type="term" value="C:nucleus"/>
    <property type="evidence" value="ECO:0007669"/>
    <property type="project" value="TreeGrafter"/>
</dbReference>
<evidence type="ECO:0000259" key="6">
    <source>
        <dbReference type="PROSITE" id="PS50112"/>
    </source>
</evidence>
<dbReference type="InterPro" id="IPR000014">
    <property type="entry name" value="PAS"/>
</dbReference>
<evidence type="ECO:0000259" key="7">
    <source>
        <dbReference type="PROSITE" id="PS50217"/>
    </source>
</evidence>
<dbReference type="Pfam" id="PF13426">
    <property type="entry name" value="PAS_9"/>
    <property type="match status" value="1"/>
</dbReference>
<dbReference type="EMBL" id="HBHT01024114">
    <property type="protein sequence ID" value="CAD9975211.1"/>
    <property type="molecule type" value="Transcribed_RNA"/>
</dbReference>
<keyword evidence="1" id="KW-0285">Flavoprotein</keyword>
<dbReference type="Gene3D" id="1.20.5.170">
    <property type="match status" value="1"/>
</dbReference>
<sequence length="542" mass="57001">MDNQQMQMPMFAQASAVATAGASPAPAAQSDWGDPSGGADFDVEMLAEYLLEDAMTFGANGGLTFDFKMDNGGSGVVSPENSEDGAQPPVADAAAYTPTPVVPAPVAPAPVPIAPTPIAPTPVTAPQAAPAPIPMAMFQPTLVAATGPAPSTTPAPSMPQAVQAAPAAGGMVCHQHAATAPQPAAPPANKRQRVNPPVTPANIAPVPAYAQMPVQTQQQAMTGMLVPAPPGHPGGHQMLATSQPHLQLMNNAAAAAAASLQLSGQQLAAAAAQAMQAQAAGARGGRRRSQAQIDRRRERNRILARRTRLRKKFFFEALQKEVMDLQKENAQLKEVVRNHLDKEQSKKILSECDAMEKMPPSVLEALGEVDGFDSKDFNLVRSIQGSQHAFIITDPSLPDNPIVFCSDDFCEVTGYNRDEVLGRNCRFLQGKDTCKQKLQQVRAAVKEGNDVSVTFVNYMADGTPFWNKLFIAALRDAQNHIVNFIGVLVKVAGPAPGDSEHGKTLPGEEVSTAPTEVQSGVTPQQQPDAAVSASAIVVVVLP</sequence>
<dbReference type="PANTHER" id="PTHR47429:SF2">
    <property type="entry name" value="PROTEIN TWIN LOV 1"/>
    <property type="match status" value="1"/>
</dbReference>
<proteinExistence type="predicted"/>
<feature type="domain" description="BZIP" evidence="7">
    <location>
        <begin position="290"/>
        <end position="334"/>
    </location>
</feature>
<dbReference type="SUPFAM" id="SSF57959">
    <property type="entry name" value="Leucine zipper domain"/>
    <property type="match status" value="1"/>
</dbReference>
<evidence type="ECO:0000313" key="8">
    <source>
        <dbReference type="EMBL" id="CAD9975211.1"/>
    </source>
</evidence>
<evidence type="ECO:0000256" key="4">
    <source>
        <dbReference type="SAM" id="Coils"/>
    </source>
</evidence>
<organism evidence="8">
    <name type="scientific">Entomoneis paludosa</name>
    <dbReference type="NCBI Taxonomy" id="265537"/>
    <lineage>
        <taxon>Eukaryota</taxon>
        <taxon>Sar</taxon>
        <taxon>Stramenopiles</taxon>
        <taxon>Ochrophyta</taxon>
        <taxon>Bacillariophyta</taxon>
        <taxon>Bacillariophyceae</taxon>
        <taxon>Bacillariophycidae</taxon>
        <taxon>Entomoneidaceae</taxon>
        <taxon>Entomoneis</taxon>
    </lineage>
</organism>
<dbReference type="PROSITE" id="PS50217">
    <property type="entry name" value="BZIP"/>
    <property type="match status" value="1"/>
</dbReference>
<dbReference type="PANTHER" id="PTHR47429">
    <property type="entry name" value="PROTEIN TWIN LOV 1"/>
    <property type="match status" value="1"/>
</dbReference>
<evidence type="ECO:0000256" key="1">
    <source>
        <dbReference type="ARBA" id="ARBA00022630"/>
    </source>
</evidence>
<dbReference type="InterPro" id="IPR035965">
    <property type="entry name" value="PAS-like_dom_sf"/>
</dbReference>
<dbReference type="InterPro" id="IPR004827">
    <property type="entry name" value="bZIP"/>
</dbReference>
<gene>
    <name evidence="8" type="ORF">APAL1065_LOCUS16186</name>
</gene>
<feature type="domain" description="PAS" evidence="6">
    <location>
        <begin position="375"/>
        <end position="424"/>
    </location>
</feature>
<keyword evidence="3" id="KW-0157">Chromophore</keyword>
<evidence type="ECO:0000256" key="2">
    <source>
        <dbReference type="ARBA" id="ARBA00022643"/>
    </source>
</evidence>
<accession>A0A7S2YGF4</accession>
<dbReference type="AlphaFoldDB" id="A0A7S2YGF4"/>
<evidence type="ECO:0008006" key="9">
    <source>
        <dbReference type="Google" id="ProtNLM"/>
    </source>
</evidence>
<feature type="region of interest" description="Disordered" evidence="5">
    <location>
        <begin position="497"/>
        <end position="526"/>
    </location>
</feature>
<evidence type="ECO:0000256" key="3">
    <source>
        <dbReference type="ARBA" id="ARBA00022991"/>
    </source>
</evidence>
<dbReference type="CDD" id="cd14809">
    <property type="entry name" value="bZIP_AUREO-like"/>
    <property type="match status" value="1"/>
</dbReference>
<dbReference type="SUPFAM" id="SSF55785">
    <property type="entry name" value="PYP-like sensor domain (PAS domain)"/>
    <property type="match status" value="1"/>
</dbReference>
<feature type="coiled-coil region" evidence="4">
    <location>
        <begin position="315"/>
        <end position="342"/>
    </location>
</feature>